<accession>A0A5B7HS81</accession>
<reference evidence="1 2" key="1">
    <citation type="submission" date="2019-05" db="EMBL/GenBank/DDBJ databases">
        <title>Another draft genome of Portunus trituberculatus and its Hox gene families provides insights of decapod evolution.</title>
        <authorList>
            <person name="Jeong J.-H."/>
            <person name="Song I."/>
            <person name="Kim S."/>
            <person name="Choi T."/>
            <person name="Kim D."/>
            <person name="Ryu S."/>
            <person name="Kim W."/>
        </authorList>
    </citation>
    <scope>NUCLEOTIDE SEQUENCE [LARGE SCALE GENOMIC DNA]</scope>
    <source>
        <tissue evidence="1">Muscle</tissue>
    </source>
</reference>
<dbReference type="AlphaFoldDB" id="A0A5B7HS81"/>
<dbReference type="Proteomes" id="UP000324222">
    <property type="component" value="Unassembled WGS sequence"/>
</dbReference>
<protein>
    <submittedName>
        <fullName evidence="1">Uncharacterized protein</fullName>
    </submittedName>
</protein>
<comment type="caution">
    <text evidence="1">The sequence shown here is derived from an EMBL/GenBank/DDBJ whole genome shotgun (WGS) entry which is preliminary data.</text>
</comment>
<name>A0A5B7HS81_PORTR</name>
<organism evidence="1 2">
    <name type="scientific">Portunus trituberculatus</name>
    <name type="common">Swimming crab</name>
    <name type="synonym">Neptunus trituberculatus</name>
    <dbReference type="NCBI Taxonomy" id="210409"/>
    <lineage>
        <taxon>Eukaryota</taxon>
        <taxon>Metazoa</taxon>
        <taxon>Ecdysozoa</taxon>
        <taxon>Arthropoda</taxon>
        <taxon>Crustacea</taxon>
        <taxon>Multicrustacea</taxon>
        <taxon>Malacostraca</taxon>
        <taxon>Eumalacostraca</taxon>
        <taxon>Eucarida</taxon>
        <taxon>Decapoda</taxon>
        <taxon>Pleocyemata</taxon>
        <taxon>Brachyura</taxon>
        <taxon>Eubrachyura</taxon>
        <taxon>Portunoidea</taxon>
        <taxon>Portunidae</taxon>
        <taxon>Portuninae</taxon>
        <taxon>Portunus</taxon>
    </lineage>
</organism>
<dbReference type="EMBL" id="VSRR010035810">
    <property type="protein sequence ID" value="MPC72973.1"/>
    <property type="molecule type" value="Genomic_DNA"/>
</dbReference>
<proteinExistence type="predicted"/>
<sequence>MVVRRLMATVFPISIPHISPSRSSVLIPFPPPVATTISHRLNLLLHLPIHSCSFHRPKIDILTTSSRYRNLPLHPPFLLASILLPLPLTTVISSPLPRTFLPPYRLASLPRSQTLN</sequence>
<evidence type="ECO:0000313" key="1">
    <source>
        <dbReference type="EMBL" id="MPC72973.1"/>
    </source>
</evidence>
<evidence type="ECO:0000313" key="2">
    <source>
        <dbReference type="Proteomes" id="UP000324222"/>
    </source>
</evidence>
<keyword evidence="2" id="KW-1185">Reference proteome</keyword>
<gene>
    <name evidence="1" type="ORF">E2C01_067289</name>
</gene>